<dbReference type="Proteomes" id="UP001064027">
    <property type="component" value="Chromosome"/>
</dbReference>
<name>A0ACD4C374_9BACI</name>
<organism evidence="1 2">
    <name type="scientific">Rossellomorea vietnamensis</name>
    <dbReference type="NCBI Taxonomy" id="218284"/>
    <lineage>
        <taxon>Bacteria</taxon>
        <taxon>Bacillati</taxon>
        <taxon>Bacillota</taxon>
        <taxon>Bacilli</taxon>
        <taxon>Bacillales</taxon>
        <taxon>Bacillaceae</taxon>
        <taxon>Rossellomorea</taxon>
    </lineage>
</organism>
<protein>
    <submittedName>
        <fullName evidence="1">Uncharacterized protein</fullName>
    </submittedName>
</protein>
<evidence type="ECO:0000313" key="1">
    <source>
        <dbReference type="EMBL" id="UXH42985.1"/>
    </source>
</evidence>
<sequence>MKDIDDITRVYLSNMQFPKENRRNVIGFLILLLDFLGLLPLLSIPFSSSFFWAALAPAVFIHLWGILYIVAPYKFERSYYLYIGVFGIVNTYVFFLVIQKLLYLHIGVESSRFFYIGLVLMVFLLVFIQFFHVKMLYSGTYVKIQDGKSPFTISSIVAFSTFGYVAAQFLMSYMLTDSAFMIVLMMAYSVVSVVTAYLSTFIHRYIYIQKNKEKVLKMYPDFGKPKDSRKFG</sequence>
<gene>
    <name evidence="1" type="ORF">N5C46_14970</name>
</gene>
<reference evidence="1" key="1">
    <citation type="submission" date="2022-09" db="EMBL/GenBank/DDBJ databases">
        <title>Complete genome sequence of Rossellomorea vietnamensis strain RL-WG62, a newly isolated PGPR with the potential for plant salinity stress alleviation.</title>
        <authorList>
            <person name="Ren L."/>
            <person name="Wang G."/>
            <person name="Hu H."/>
        </authorList>
    </citation>
    <scope>NUCLEOTIDE SEQUENCE</scope>
    <source>
        <strain evidence="1">RL-WG62</strain>
    </source>
</reference>
<dbReference type="EMBL" id="CP104558">
    <property type="protein sequence ID" value="UXH42985.1"/>
    <property type="molecule type" value="Genomic_DNA"/>
</dbReference>
<keyword evidence="2" id="KW-1185">Reference proteome</keyword>
<evidence type="ECO:0000313" key="2">
    <source>
        <dbReference type="Proteomes" id="UP001064027"/>
    </source>
</evidence>
<proteinExistence type="predicted"/>
<accession>A0ACD4C374</accession>